<evidence type="ECO:0000313" key="4">
    <source>
        <dbReference type="Proteomes" id="UP000320722"/>
    </source>
</evidence>
<name>A0A517W5E0_9PLAN</name>
<protein>
    <submittedName>
        <fullName evidence="3">Neutral/alkaline non-lysosomal ceramidase</fullName>
    </submittedName>
</protein>
<dbReference type="Proteomes" id="UP000320722">
    <property type="component" value="Chromosome"/>
</dbReference>
<dbReference type="Pfam" id="PF04734">
    <property type="entry name" value="Ceramidase_alk"/>
    <property type="match status" value="1"/>
</dbReference>
<evidence type="ECO:0000256" key="1">
    <source>
        <dbReference type="SAM" id="SignalP"/>
    </source>
</evidence>
<feature type="chain" id="PRO_5022119396" evidence="1">
    <location>
        <begin position="28"/>
        <end position="484"/>
    </location>
</feature>
<proteinExistence type="predicted"/>
<dbReference type="AlphaFoldDB" id="A0A517W5E0"/>
<gene>
    <name evidence="3" type="ORF">V6x_01420</name>
</gene>
<dbReference type="EMBL" id="CP036347">
    <property type="protein sequence ID" value="QDU00469.1"/>
    <property type="molecule type" value="Genomic_DNA"/>
</dbReference>
<dbReference type="InterPro" id="IPR031329">
    <property type="entry name" value="NEUT/ALK_ceramidase_N"/>
</dbReference>
<keyword evidence="1" id="KW-0732">Signal</keyword>
<evidence type="ECO:0000259" key="2">
    <source>
        <dbReference type="Pfam" id="PF04734"/>
    </source>
</evidence>
<reference evidence="3 4" key="1">
    <citation type="submission" date="2019-02" db="EMBL/GenBank/DDBJ databases">
        <title>Deep-cultivation of Planctomycetes and their phenomic and genomic characterization uncovers novel biology.</title>
        <authorList>
            <person name="Wiegand S."/>
            <person name="Jogler M."/>
            <person name="Boedeker C."/>
            <person name="Pinto D."/>
            <person name="Vollmers J."/>
            <person name="Rivas-Marin E."/>
            <person name="Kohn T."/>
            <person name="Peeters S.H."/>
            <person name="Heuer A."/>
            <person name="Rast P."/>
            <person name="Oberbeckmann S."/>
            <person name="Bunk B."/>
            <person name="Jeske O."/>
            <person name="Meyerdierks A."/>
            <person name="Storesund J.E."/>
            <person name="Kallscheuer N."/>
            <person name="Luecker S."/>
            <person name="Lage O.M."/>
            <person name="Pohl T."/>
            <person name="Merkel B.J."/>
            <person name="Hornburger P."/>
            <person name="Mueller R.-W."/>
            <person name="Bruemmer F."/>
            <person name="Labrenz M."/>
            <person name="Spormann A.M."/>
            <person name="Op den Camp H."/>
            <person name="Overmann J."/>
            <person name="Amann R."/>
            <person name="Jetten M.S.M."/>
            <person name="Mascher T."/>
            <person name="Medema M.H."/>
            <person name="Devos D.P."/>
            <person name="Kaster A.-K."/>
            <person name="Ovreas L."/>
            <person name="Rohde M."/>
            <person name="Galperin M.Y."/>
            <person name="Jogler C."/>
        </authorList>
    </citation>
    <scope>NUCLEOTIDE SEQUENCE [LARGE SCALE GENOMIC DNA]</scope>
    <source>
        <strain evidence="3 4">V6</strain>
    </source>
</reference>
<evidence type="ECO:0000313" key="3">
    <source>
        <dbReference type="EMBL" id="QDU00469.1"/>
    </source>
</evidence>
<accession>A0A517W5E0</accession>
<feature type="signal peptide" evidence="1">
    <location>
        <begin position="1"/>
        <end position="27"/>
    </location>
</feature>
<sequence precursor="true">MISRFSVLLLFVPALGMLSLCVTEVQAEQAALRAGAAMIDITPEPGVSLDGVISKNGPVTGVHDRIYSRALVLDDGNTRVAICVNDLCMVERSYFDRVKQIVFEKTGLPANRMLMTSTHTHAAPRVPYGRASEQDDVYYQALIQKMAEAVITAEQNLAPAQIAWGSFDAGKYAACRRFLAEKGSVSLNPFGVAGEQIKSVSGRSKQIIQPAADIDPQCSILSVQHADGTPLAVLGNMSIHYCGGYRKGEISADYFGAYAKYLAEKLKSSGSHPPFVGMLSNGTSGNVGAVMKQNKRKYQPFEWIDESGKQFAEQTIKVLAQLQYQREVPVEMVEREIELAIRKPNEERLAWAQEILANPKQKTVHPWSKIYATEAVELNKYPATETIKLQAIRIGDLGIASLPCEVFTETGLAIKAGSPFGATFSMELANGSSGYLPTPTQHALGGYETWPARSSYLEIEAETKIRQTALELLRELPALELLRE</sequence>
<feature type="domain" description="Neutral/alkaline non-lysosomal ceramidase N-terminal" evidence="2">
    <location>
        <begin position="34"/>
        <end position="288"/>
    </location>
</feature>
<dbReference type="RefSeq" id="WP_145035570.1">
    <property type="nucleotide sequence ID" value="NZ_CP036347.1"/>
</dbReference>
<organism evidence="3 4">
    <name type="scientific">Gimesia chilikensis</name>
    <dbReference type="NCBI Taxonomy" id="2605989"/>
    <lineage>
        <taxon>Bacteria</taxon>
        <taxon>Pseudomonadati</taxon>
        <taxon>Planctomycetota</taxon>
        <taxon>Planctomycetia</taxon>
        <taxon>Planctomycetales</taxon>
        <taxon>Planctomycetaceae</taxon>
        <taxon>Gimesia</taxon>
    </lineage>
</organism>